<accession>A0A1B2LX60</accession>
<reference evidence="2 3" key="1">
    <citation type="submission" date="2016-08" db="EMBL/GenBank/DDBJ databases">
        <authorList>
            <person name="Seilhamer J.J."/>
        </authorList>
    </citation>
    <scope>NUCLEOTIDE SEQUENCE [LARGE SCALE GENOMIC DNA]</scope>
    <source>
        <strain evidence="2 3">BRTC-1</strain>
    </source>
</reference>
<dbReference type="STRING" id="1789224.BFG52_03540"/>
<name>A0A1B2LX60_9GAMM</name>
<feature type="chain" id="PRO_5008539823" description="VCBS repeat-containing protein" evidence="1">
    <location>
        <begin position="26"/>
        <end position="235"/>
    </location>
</feature>
<gene>
    <name evidence="2" type="ORF">BFG52_03540</name>
</gene>
<organism evidence="2 3">
    <name type="scientific">Acinetobacter larvae</name>
    <dbReference type="NCBI Taxonomy" id="1789224"/>
    <lineage>
        <taxon>Bacteria</taxon>
        <taxon>Pseudomonadati</taxon>
        <taxon>Pseudomonadota</taxon>
        <taxon>Gammaproteobacteria</taxon>
        <taxon>Moraxellales</taxon>
        <taxon>Moraxellaceae</taxon>
        <taxon>Acinetobacter</taxon>
    </lineage>
</organism>
<proteinExistence type="predicted"/>
<dbReference type="OrthoDB" id="86940at2"/>
<dbReference type="AlphaFoldDB" id="A0A1B2LX60"/>
<dbReference type="KEGG" id="ala:BFG52_03540"/>
<feature type="signal peptide" evidence="1">
    <location>
        <begin position="1"/>
        <end position="25"/>
    </location>
</feature>
<keyword evidence="1" id="KW-0732">Signal</keyword>
<evidence type="ECO:0008006" key="4">
    <source>
        <dbReference type="Google" id="ProtNLM"/>
    </source>
</evidence>
<keyword evidence="3" id="KW-1185">Reference proteome</keyword>
<dbReference type="Proteomes" id="UP000093391">
    <property type="component" value="Chromosome"/>
</dbReference>
<evidence type="ECO:0000256" key="1">
    <source>
        <dbReference type="SAM" id="SignalP"/>
    </source>
</evidence>
<sequence>MFKVALRHMLLSVLLCSTVWLYGHAEEIDAKKPQWQILQQEFKSYIPQHYTLFAAVSGDLNGDGVDDMVLIVKGTDPKQWVDDQYRGRLDRNRRGLIVLLNQNGQYRPVLKNLDCFSSENEEGGVYFPPELLVEIDKGLLNIRYLHGRYGHWGYSFRLKGQDLALIGFEGSNNFGPYIRRQTSINFITQRELTRTNLNAAQDEVEPPRFAEKWSKVNYPSYYLSKIKDFDDFSFD</sequence>
<evidence type="ECO:0000313" key="2">
    <source>
        <dbReference type="EMBL" id="AOA57515.1"/>
    </source>
</evidence>
<dbReference type="EMBL" id="CP016895">
    <property type="protein sequence ID" value="AOA57515.1"/>
    <property type="molecule type" value="Genomic_DNA"/>
</dbReference>
<evidence type="ECO:0000313" key="3">
    <source>
        <dbReference type="Proteomes" id="UP000093391"/>
    </source>
</evidence>
<protein>
    <recommendedName>
        <fullName evidence="4">VCBS repeat-containing protein</fullName>
    </recommendedName>
</protein>